<dbReference type="InterPro" id="IPR005996">
    <property type="entry name" value="Ribosomal_uL30_bac-type"/>
</dbReference>
<evidence type="ECO:0000256" key="4">
    <source>
        <dbReference type="ARBA" id="ARBA00035281"/>
    </source>
</evidence>
<feature type="region of interest" description="Disordered" evidence="5">
    <location>
        <begin position="65"/>
        <end position="85"/>
    </location>
</feature>
<dbReference type="InterPro" id="IPR036919">
    <property type="entry name" value="Ribo_uL30_ferredoxin-like_sf"/>
</dbReference>
<dbReference type="CDD" id="cd01658">
    <property type="entry name" value="Ribosomal_L30"/>
    <property type="match status" value="1"/>
</dbReference>
<dbReference type="Pfam" id="PF00327">
    <property type="entry name" value="Ribosomal_L30"/>
    <property type="match status" value="1"/>
</dbReference>
<gene>
    <name evidence="7" type="ORF">NADFUDRAFT_82176</name>
</gene>
<dbReference type="EMBL" id="KV454408">
    <property type="protein sequence ID" value="ODQ66320.1"/>
    <property type="molecule type" value="Genomic_DNA"/>
</dbReference>
<comment type="similarity">
    <text evidence="1">Belongs to the universal ribosomal protein uL30 family.</text>
</comment>
<dbReference type="GO" id="GO:0003735">
    <property type="term" value="F:structural constituent of ribosome"/>
    <property type="evidence" value="ECO:0007669"/>
    <property type="project" value="InterPro"/>
</dbReference>
<dbReference type="GO" id="GO:0006412">
    <property type="term" value="P:translation"/>
    <property type="evidence" value="ECO:0007669"/>
    <property type="project" value="InterPro"/>
</dbReference>
<evidence type="ECO:0000313" key="8">
    <source>
        <dbReference type="Proteomes" id="UP000095009"/>
    </source>
</evidence>
<reference evidence="7 8" key="1">
    <citation type="journal article" date="2016" name="Proc. Natl. Acad. Sci. U.S.A.">
        <title>Comparative genomics of biotechnologically important yeasts.</title>
        <authorList>
            <person name="Riley R."/>
            <person name="Haridas S."/>
            <person name="Wolfe K.H."/>
            <person name="Lopes M.R."/>
            <person name="Hittinger C.T."/>
            <person name="Goeker M."/>
            <person name="Salamov A.A."/>
            <person name="Wisecaver J.H."/>
            <person name="Long T.M."/>
            <person name="Calvey C.H."/>
            <person name="Aerts A.L."/>
            <person name="Barry K.W."/>
            <person name="Choi C."/>
            <person name="Clum A."/>
            <person name="Coughlan A.Y."/>
            <person name="Deshpande S."/>
            <person name="Douglass A.P."/>
            <person name="Hanson S.J."/>
            <person name="Klenk H.-P."/>
            <person name="LaButti K.M."/>
            <person name="Lapidus A."/>
            <person name="Lindquist E.A."/>
            <person name="Lipzen A.M."/>
            <person name="Meier-Kolthoff J.P."/>
            <person name="Ohm R.A."/>
            <person name="Otillar R.P."/>
            <person name="Pangilinan J.L."/>
            <person name="Peng Y."/>
            <person name="Rokas A."/>
            <person name="Rosa C.A."/>
            <person name="Scheuner C."/>
            <person name="Sibirny A.A."/>
            <person name="Slot J.C."/>
            <person name="Stielow J.B."/>
            <person name="Sun H."/>
            <person name="Kurtzman C.P."/>
            <person name="Blackwell M."/>
            <person name="Grigoriev I.V."/>
            <person name="Jeffries T.W."/>
        </authorList>
    </citation>
    <scope>NUCLEOTIDE SEQUENCE [LARGE SCALE GENOMIC DNA]</scope>
    <source>
        <strain evidence="7 8">DSM 6958</strain>
    </source>
</reference>
<proteinExistence type="inferred from homology"/>
<evidence type="ECO:0000256" key="5">
    <source>
        <dbReference type="SAM" id="MobiDB-lite"/>
    </source>
</evidence>
<evidence type="ECO:0000256" key="1">
    <source>
        <dbReference type="ARBA" id="ARBA00007594"/>
    </source>
</evidence>
<dbReference type="Gene3D" id="3.30.1390.20">
    <property type="entry name" value="Ribosomal protein L30, ferredoxin-like fold domain"/>
    <property type="match status" value="1"/>
</dbReference>
<dbReference type="NCBIfam" id="TIGR01308">
    <property type="entry name" value="rpmD_bact"/>
    <property type="match status" value="1"/>
</dbReference>
<evidence type="ECO:0000256" key="3">
    <source>
        <dbReference type="ARBA" id="ARBA00023274"/>
    </source>
</evidence>
<name>A0A1E3PLZ7_9ASCO</name>
<keyword evidence="2" id="KW-0689">Ribosomal protein</keyword>
<evidence type="ECO:0000256" key="2">
    <source>
        <dbReference type="ARBA" id="ARBA00022980"/>
    </source>
</evidence>
<dbReference type="OrthoDB" id="509901at2759"/>
<evidence type="ECO:0000259" key="6">
    <source>
        <dbReference type="Pfam" id="PF00327"/>
    </source>
</evidence>
<protein>
    <recommendedName>
        <fullName evidence="4">Large ribosomal subunit protein uL30m</fullName>
    </recommendedName>
</protein>
<feature type="domain" description="Large ribosomal subunit protein uL30-like ferredoxin-like fold" evidence="6">
    <location>
        <begin position="3"/>
        <end position="53"/>
    </location>
</feature>
<keyword evidence="8" id="KW-1185">Reference proteome</keyword>
<dbReference type="STRING" id="857566.A0A1E3PLZ7"/>
<dbReference type="SUPFAM" id="SSF55129">
    <property type="entry name" value="Ribosomal protein L30p/L7e"/>
    <property type="match status" value="1"/>
</dbReference>
<sequence length="85" mass="9393">MFYKVTQRKSAVGLPKVFSDTLTVLGLKKINRTRYVPVSQSSAGLIFKVKELVKVELVDSYKSPAQMKSENKSPSGIVIESKSSN</sequence>
<dbReference type="AlphaFoldDB" id="A0A1E3PLZ7"/>
<dbReference type="Proteomes" id="UP000095009">
    <property type="component" value="Unassembled WGS sequence"/>
</dbReference>
<accession>A0A1E3PLZ7</accession>
<organism evidence="7 8">
    <name type="scientific">Nadsonia fulvescens var. elongata DSM 6958</name>
    <dbReference type="NCBI Taxonomy" id="857566"/>
    <lineage>
        <taxon>Eukaryota</taxon>
        <taxon>Fungi</taxon>
        <taxon>Dikarya</taxon>
        <taxon>Ascomycota</taxon>
        <taxon>Saccharomycotina</taxon>
        <taxon>Dipodascomycetes</taxon>
        <taxon>Dipodascales</taxon>
        <taxon>Dipodascales incertae sedis</taxon>
        <taxon>Nadsonia</taxon>
    </lineage>
</organism>
<evidence type="ECO:0000313" key="7">
    <source>
        <dbReference type="EMBL" id="ODQ66320.1"/>
    </source>
</evidence>
<keyword evidence="3" id="KW-0687">Ribonucleoprotein</keyword>
<dbReference type="GO" id="GO:0015934">
    <property type="term" value="C:large ribosomal subunit"/>
    <property type="evidence" value="ECO:0007669"/>
    <property type="project" value="InterPro"/>
</dbReference>
<dbReference type="InterPro" id="IPR016082">
    <property type="entry name" value="Ribosomal_uL30_ferredoxin-like"/>
</dbReference>